<reference evidence="1 2" key="1">
    <citation type="journal article" date="2014" name="Genome Announc.">
        <title>Draft Genome Sequence of the Antitrypanosomally Active Sponge-Associated Bacterium Actinokineospora sp. Strain EG49.</title>
        <authorList>
            <person name="Harjes J."/>
            <person name="Ryu T."/>
            <person name="Abdelmohsen U.R."/>
            <person name="Moitinho-Silva L."/>
            <person name="Horn H."/>
            <person name="Ravasi T."/>
            <person name="Hentschel U."/>
        </authorList>
    </citation>
    <scope>NUCLEOTIDE SEQUENCE [LARGE SCALE GENOMIC DNA]</scope>
    <source>
        <strain evidence="1 2">EG49</strain>
    </source>
</reference>
<evidence type="ECO:0008006" key="3">
    <source>
        <dbReference type="Google" id="ProtNLM"/>
    </source>
</evidence>
<dbReference type="GO" id="GO:0047617">
    <property type="term" value="F:fatty acyl-CoA hydrolase activity"/>
    <property type="evidence" value="ECO:0007669"/>
    <property type="project" value="TreeGrafter"/>
</dbReference>
<sequence length="140" mass="14970">MSEPWSCRVAVRSYELDALGHVNQAVYHQYAEIARIEGFTAAGCSWDTLIASGTAPVLLGSTIAYRRELRAGDAVDITCEIKFGSGKTFNVDSVMTKPDGTVSAEVSCVIGVMDLTARKLVADPRAVMEAHGFDLSVLNG</sequence>
<dbReference type="eggNOG" id="COG0824">
    <property type="taxonomic scope" value="Bacteria"/>
</dbReference>
<dbReference type="OrthoDB" id="3683044at2"/>
<dbReference type="Pfam" id="PF13279">
    <property type="entry name" value="4HBT_2"/>
    <property type="match status" value="1"/>
</dbReference>
<dbReference type="Gene3D" id="3.10.129.10">
    <property type="entry name" value="Hotdog Thioesterase"/>
    <property type="match status" value="1"/>
</dbReference>
<evidence type="ECO:0000313" key="2">
    <source>
        <dbReference type="Proteomes" id="UP000019277"/>
    </source>
</evidence>
<dbReference type="InterPro" id="IPR029069">
    <property type="entry name" value="HotDog_dom_sf"/>
</dbReference>
<gene>
    <name evidence="1" type="ORF">UO65_1629</name>
</gene>
<dbReference type="SUPFAM" id="SSF54637">
    <property type="entry name" value="Thioesterase/thiol ester dehydrase-isomerase"/>
    <property type="match status" value="1"/>
</dbReference>
<proteinExistence type="predicted"/>
<organism evidence="1 2">
    <name type="scientific">Actinokineospora spheciospongiae</name>
    <dbReference type="NCBI Taxonomy" id="909613"/>
    <lineage>
        <taxon>Bacteria</taxon>
        <taxon>Bacillati</taxon>
        <taxon>Actinomycetota</taxon>
        <taxon>Actinomycetes</taxon>
        <taxon>Pseudonocardiales</taxon>
        <taxon>Pseudonocardiaceae</taxon>
        <taxon>Actinokineospora</taxon>
    </lineage>
</organism>
<dbReference type="EMBL" id="AYXG01000057">
    <property type="protein sequence ID" value="EWC63065.1"/>
    <property type="molecule type" value="Genomic_DNA"/>
</dbReference>
<keyword evidence="2" id="KW-1185">Reference proteome</keyword>
<dbReference type="CDD" id="cd00586">
    <property type="entry name" value="4HBT"/>
    <property type="match status" value="1"/>
</dbReference>
<dbReference type="RefSeq" id="WP_035280109.1">
    <property type="nucleotide sequence ID" value="NZ_AYXG01000057.1"/>
</dbReference>
<dbReference type="STRING" id="909613.UO65_1629"/>
<name>W7IQE4_9PSEU</name>
<protein>
    <recommendedName>
        <fullName evidence="3">4-hydroxybenzoyl-CoA thioesterase family active site</fullName>
    </recommendedName>
</protein>
<accession>W7IQE4</accession>
<dbReference type="PANTHER" id="PTHR31793:SF24">
    <property type="entry name" value="LONG-CHAIN ACYL-COA THIOESTERASE FADM"/>
    <property type="match status" value="1"/>
</dbReference>
<accession>A0A8E2WV97</accession>
<evidence type="ECO:0000313" key="1">
    <source>
        <dbReference type="EMBL" id="EWC63065.1"/>
    </source>
</evidence>
<dbReference type="PANTHER" id="PTHR31793">
    <property type="entry name" value="4-HYDROXYBENZOYL-COA THIOESTERASE FAMILY MEMBER"/>
    <property type="match status" value="1"/>
</dbReference>
<dbReference type="AlphaFoldDB" id="W7IQE4"/>
<dbReference type="InterPro" id="IPR050563">
    <property type="entry name" value="4-hydroxybenzoyl-CoA_TE"/>
</dbReference>
<comment type="caution">
    <text evidence="1">The sequence shown here is derived from an EMBL/GenBank/DDBJ whole genome shotgun (WGS) entry which is preliminary data.</text>
</comment>
<dbReference type="Proteomes" id="UP000019277">
    <property type="component" value="Unassembled WGS sequence"/>
</dbReference>